<dbReference type="OrthoDB" id="3203574at2759"/>
<comment type="caution">
    <text evidence="2">The sequence shown here is derived from an EMBL/GenBank/DDBJ whole genome shotgun (WGS) entry which is preliminary data.</text>
</comment>
<evidence type="ECO:0000256" key="1">
    <source>
        <dbReference type="SAM" id="MobiDB-lite"/>
    </source>
</evidence>
<proteinExistence type="predicted"/>
<reference evidence="2 3" key="1">
    <citation type="submission" date="2019-02" db="EMBL/GenBank/DDBJ databases">
        <title>Genome sequencing of the rare red list fungi Bondarzewia mesenterica.</title>
        <authorList>
            <person name="Buettner E."/>
            <person name="Kellner H."/>
        </authorList>
    </citation>
    <scope>NUCLEOTIDE SEQUENCE [LARGE SCALE GENOMIC DNA]</scope>
    <source>
        <strain evidence="2 3">DSM 108281</strain>
    </source>
</reference>
<evidence type="ECO:0000313" key="2">
    <source>
        <dbReference type="EMBL" id="THH17218.1"/>
    </source>
</evidence>
<organism evidence="2 3">
    <name type="scientific">Bondarzewia mesenterica</name>
    <dbReference type="NCBI Taxonomy" id="1095465"/>
    <lineage>
        <taxon>Eukaryota</taxon>
        <taxon>Fungi</taxon>
        <taxon>Dikarya</taxon>
        <taxon>Basidiomycota</taxon>
        <taxon>Agaricomycotina</taxon>
        <taxon>Agaricomycetes</taxon>
        <taxon>Russulales</taxon>
        <taxon>Bondarzewiaceae</taxon>
        <taxon>Bondarzewia</taxon>
    </lineage>
</organism>
<gene>
    <name evidence="2" type="ORF">EW146_g3553</name>
</gene>
<accession>A0A4S4LZ25</accession>
<dbReference type="EMBL" id="SGPL01000120">
    <property type="protein sequence ID" value="THH17218.1"/>
    <property type="molecule type" value="Genomic_DNA"/>
</dbReference>
<dbReference type="AlphaFoldDB" id="A0A4S4LZ25"/>
<evidence type="ECO:0000313" key="3">
    <source>
        <dbReference type="Proteomes" id="UP000310158"/>
    </source>
</evidence>
<feature type="region of interest" description="Disordered" evidence="1">
    <location>
        <begin position="110"/>
        <end position="132"/>
    </location>
</feature>
<keyword evidence="3" id="KW-1185">Reference proteome</keyword>
<name>A0A4S4LZ25_9AGAM</name>
<dbReference type="Proteomes" id="UP000310158">
    <property type="component" value="Unassembled WGS sequence"/>
</dbReference>
<protein>
    <submittedName>
        <fullName evidence="2">Uncharacterized protein</fullName>
    </submittedName>
</protein>
<sequence length="132" mass="14342">MPDTNLDPNSPELFKENIKVAQAHLRHVQSLARDALDGIERAYQAHTNPTQTVASLATLKQSLHDLSELLRITGVGALPLLASDVTEPPQENQLADQTTKAIKTLFNRNSQNQESSAVAANLLTASDVPSHR</sequence>